<proteinExistence type="predicted"/>
<feature type="domain" description="DUF7226" evidence="1">
    <location>
        <begin position="32"/>
        <end position="103"/>
    </location>
</feature>
<dbReference type="RefSeq" id="WP_212603872.1">
    <property type="nucleotide sequence ID" value="NZ_JAATLM010000003.1"/>
</dbReference>
<keyword evidence="3" id="KW-1185">Reference proteome</keyword>
<evidence type="ECO:0000313" key="3">
    <source>
        <dbReference type="Proteomes" id="UP000778951"/>
    </source>
</evidence>
<name>A0A968KWF4_9SPIO</name>
<dbReference type="Pfam" id="PF23871">
    <property type="entry name" value="DUF7226"/>
    <property type="match status" value="1"/>
</dbReference>
<comment type="caution">
    <text evidence="2">The sequence shown here is derived from an EMBL/GenBank/DDBJ whole genome shotgun (WGS) entry which is preliminary data.</text>
</comment>
<dbReference type="EMBL" id="JAATLM010000003">
    <property type="protein sequence ID" value="NIZ70193.1"/>
    <property type="molecule type" value="Genomic_DNA"/>
</dbReference>
<organism evidence="2 3">
    <name type="scientific">Entomospira culicis</name>
    <dbReference type="NCBI Taxonomy" id="2719989"/>
    <lineage>
        <taxon>Bacteria</taxon>
        <taxon>Pseudomonadati</taxon>
        <taxon>Spirochaetota</taxon>
        <taxon>Spirochaetia</taxon>
        <taxon>Spirochaetales</taxon>
        <taxon>Spirochaetaceae</taxon>
        <taxon>Entomospira</taxon>
    </lineage>
</organism>
<feature type="non-terminal residue" evidence="2">
    <location>
        <position position="104"/>
    </location>
</feature>
<dbReference type="InterPro" id="IPR055650">
    <property type="entry name" value="DUF7226"/>
</dbReference>
<gene>
    <name evidence="2" type="ORF">HCT48_08225</name>
</gene>
<evidence type="ECO:0000313" key="2">
    <source>
        <dbReference type="EMBL" id="NIZ70193.1"/>
    </source>
</evidence>
<dbReference type="Proteomes" id="UP000778951">
    <property type="component" value="Unassembled WGS sequence"/>
</dbReference>
<accession>A0A968KWF4</accession>
<reference evidence="2" key="1">
    <citation type="submission" date="2020-03" db="EMBL/GenBank/DDBJ databases">
        <title>Spirochaetal bacteria isolated from arthropods constitute a novel genus Entomospira genus novum within the order Spirochaetales.</title>
        <authorList>
            <person name="Grana-Miraglia L."/>
            <person name="Sikutova S."/>
            <person name="Fingerle V."/>
            <person name="Sing A."/>
            <person name="Castillo-Ramirez S."/>
            <person name="Margos G."/>
            <person name="Rudolf I."/>
        </authorList>
    </citation>
    <scope>NUCLEOTIDE SEQUENCE</scope>
    <source>
        <strain evidence="2">BR149</strain>
    </source>
</reference>
<dbReference type="AlphaFoldDB" id="A0A968KWF4"/>
<sequence length="104" mass="12138">MITKQDIYTILQEISLKESTHHPFPQANKIWRIIDLLSWMGDRAVTYEAIEAHNQFIDRHNNDRQGKYYGDASNYLQLTKEVATNTIALTSRGKDFLQQTPKNQ</sequence>
<evidence type="ECO:0000259" key="1">
    <source>
        <dbReference type="Pfam" id="PF23871"/>
    </source>
</evidence>
<protein>
    <recommendedName>
        <fullName evidence="1">DUF7226 domain-containing protein</fullName>
    </recommendedName>
</protein>